<name>A0ABY5KD80_9ACTN</name>
<dbReference type="NCBIfam" id="TIGR01444">
    <property type="entry name" value="fkbM_fam"/>
    <property type="match status" value="1"/>
</dbReference>
<dbReference type="Proteomes" id="UP001315860">
    <property type="component" value="Chromosome"/>
</dbReference>
<dbReference type="InterPro" id="IPR006342">
    <property type="entry name" value="FkbM_mtfrase"/>
</dbReference>
<keyword evidence="3" id="KW-1185">Reference proteome</keyword>
<dbReference type="InterPro" id="IPR029063">
    <property type="entry name" value="SAM-dependent_MTases_sf"/>
</dbReference>
<protein>
    <submittedName>
        <fullName evidence="2">FkbM family methyltransferase</fullName>
    </submittedName>
</protein>
<dbReference type="Gene3D" id="3.40.50.150">
    <property type="entry name" value="Vaccinia Virus protein VP39"/>
    <property type="match status" value="1"/>
</dbReference>
<evidence type="ECO:0000313" key="2">
    <source>
        <dbReference type="EMBL" id="UUI68417.1"/>
    </source>
</evidence>
<evidence type="ECO:0000313" key="3">
    <source>
        <dbReference type="Proteomes" id="UP001315860"/>
    </source>
</evidence>
<gene>
    <name evidence="2" type="ORF">NP095_14590</name>
</gene>
<dbReference type="PANTHER" id="PTHR32026:SF10">
    <property type="entry name" value="METHYLTRANSFERASE-LIKE PROTEIN 24-RELATED"/>
    <property type="match status" value="1"/>
</dbReference>
<organism evidence="2 3">
    <name type="scientific">Aeromicrobium duanguangcaii</name>
    <dbReference type="NCBI Taxonomy" id="2968086"/>
    <lineage>
        <taxon>Bacteria</taxon>
        <taxon>Bacillati</taxon>
        <taxon>Actinomycetota</taxon>
        <taxon>Actinomycetes</taxon>
        <taxon>Propionibacteriales</taxon>
        <taxon>Nocardioidaceae</taxon>
        <taxon>Aeromicrobium</taxon>
    </lineage>
</organism>
<dbReference type="InterPro" id="IPR026913">
    <property type="entry name" value="METTL24"/>
</dbReference>
<dbReference type="RefSeq" id="WP_232418481.1">
    <property type="nucleotide sequence ID" value="NZ_CP101990.1"/>
</dbReference>
<dbReference type="EMBL" id="CP101990">
    <property type="protein sequence ID" value="UUI68417.1"/>
    <property type="molecule type" value="Genomic_DNA"/>
</dbReference>
<dbReference type="GO" id="GO:0032259">
    <property type="term" value="P:methylation"/>
    <property type="evidence" value="ECO:0007669"/>
    <property type="project" value="UniProtKB-KW"/>
</dbReference>
<sequence length="232" mass="26043">MPSVATRLRNRAVTAAFPALFRVDERRSDLVRLGTPYGGWWVPESLLGPESVCYLGGIGTDISFDLAMIERFGCRVWGIDPTPKALDWLGDQTLPEQFSFLPVGLAGERGELKFFLPENPEHVSASVKNLQNTGDYFTAPVQTIAQTMEALGHDHVDLVKLDIEGAEHETIRRMLADGIHPKVLLVEYDQPEPVAWPRATTRLLRENGYRLVKLEKLNLTFVRQEEPVRHAG</sequence>
<keyword evidence="2" id="KW-0808">Transferase</keyword>
<dbReference type="PANTHER" id="PTHR32026">
    <property type="entry name" value="METHYLTRANSFERASE-LIKE PROTEIN 24"/>
    <property type="match status" value="1"/>
</dbReference>
<dbReference type="Pfam" id="PF05050">
    <property type="entry name" value="Methyltransf_21"/>
    <property type="match status" value="1"/>
</dbReference>
<dbReference type="SUPFAM" id="SSF53335">
    <property type="entry name" value="S-adenosyl-L-methionine-dependent methyltransferases"/>
    <property type="match status" value="1"/>
</dbReference>
<proteinExistence type="predicted"/>
<dbReference type="GO" id="GO:0008168">
    <property type="term" value="F:methyltransferase activity"/>
    <property type="evidence" value="ECO:0007669"/>
    <property type="project" value="UniProtKB-KW"/>
</dbReference>
<feature type="domain" description="Methyltransferase FkbM" evidence="1">
    <location>
        <begin position="72"/>
        <end position="211"/>
    </location>
</feature>
<keyword evidence="2" id="KW-0489">Methyltransferase</keyword>
<reference evidence="2 3" key="1">
    <citation type="submission" date="2022-07" db="EMBL/GenBank/DDBJ databases">
        <title>Novel species in genus Aeromicrobium.</title>
        <authorList>
            <person name="Ye L."/>
        </authorList>
    </citation>
    <scope>NUCLEOTIDE SEQUENCE [LARGE SCALE GENOMIC DNA]</scope>
    <source>
        <strain evidence="3">zg-Y50</strain>
    </source>
</reference>
<accession>A0ABY5KD80</accession>
<evidence type="ECO:0000259" key="1">
    <source>
        <dbReference type="Pfam" id="PF05050"/>
    </source>
</evidence>